<gene>
    <name evidence="1" type="ORF">EC835_1333</name>
</gene>
<dbReference type="EMBL" id="SMAS01000033">
    <property type="protein sequence ID" value="TCT27564.1"/>
    <property type="molecule type" value="Genomic_DNA"/>
</dbReference>
<dbReference type="Proteomes" id="UP000295055">
    <property type="component" value="Unassembled WGS sequence"/>
</dbReference>
<accession>A0A4R3NEV4</accession>
<name>A0A4R3NEV4_9GAMM</name>
<dbReference type="AlphaFoldDB" id="A0A4R3NEV4"/>
<evidence type="ECO:0000313" key="2">
    <source>
        <dbReference type="Proteomes" id="UP000295055"/>
    </source>
</evidence>
<feature type="non-terminal residue" evidence="1">
    <location>
        <position position="43"/>
    </location>
</feature>
<sequence>MSFGLLMGCDQQPTAEQQKQAQQLVNSTLNNMVFVEGGTFLMG</sequence>
<reference evidence="1 2" key="1">
    <citation type="submission" date="2019-03" db="EMBL/GenBank/DDBJ databases">
        <title>Genomic analyses of the natural microbiome of Caenorhabditis elegans.</title>
        <authorList>
            <person name="Samuel B."/>
        </authorList>
    </citation>
    <scope>NUCLEOTIDE SEQUENCE [LARGE SCALE GENOMIC DNA]</scope>
    <source>
        <strain evidence="1 2">JUb102</strain>
    </source>
</reference>
<organism evidence="1 2">
    <name type="scientific">Providencia alcalifaciens</name>
    <dbReference type="NCBI Taxonomy" id="126385"/>
    <lineage>
        <taxon>Bacteria</taxon>
        <taxon>Pseudomonadati</taxon>
        <taxon>Pseudomonadota</taxon>
        <taxon>Gammaproteobacteria</taxon>
        <taxon>Enterobacterales</taxon>
        <taxon>Morganellaceae</taxon>
        <taxon>Providencia</taxon>
    </lineage>
</organism>
<comment type="caution">
    <text evidence="1">The sequence shown here is derived from an EMBL/GenBank/DDBJ whole genome shotgun (WGS) entry which is preliminary data.</text>
</comment>
<evidence type="ECO:0000313" key="1">
    <source>
        <dbReference type="EMBL" id="TCT27564.1"/>
    </source>
</evidence>
<protein>
    <submittedName>
        <fullName evidence="1">Uncharacterized protein</fullName>
    </submittedName>
</protein>
<proteinExistence type="predicted"/>